<proteinExistence type="predicted"/>
<feature type="region of interest" description="Disordered" evidence="1">
    <location>
        <begin position="37"/>
        <end position="69"/>
    </location>
</feature>
<evidence type="ECO:0000256" key="1">
    <source>
        <dbReference type="SAM" id="MobiDB-lite"/>
    </source>
</evidence>
<comment type="caution">
    <text evidence="2">The sequence shown here is derived from an EMBL/GenBank/DDBJ whole genome shotgun (WGS) entry which is preliminary data.</text>
</comment>
<name>A0ABV8LVU4_9ACTN</name>
<sequence length="153" mass="16268">MIETPAAKRRPRMWLLLLVVAVIAAGATTGVIFATSRTGSPTAEPQPTGTPSAAATSTGGMPDTRDLNARHACEWNVKAQTDDKLSDRETLRQIVFAASQSSDSAVTVAANLLWDSFEMAEAARGASDEVARTLDVTTQSIRMQTVCVRAGYL</sequence>
<protein>
    <submittedName>
        <fullName evidence="2">Uncharacterized protein</fullName>
    </submittedName>
</protein>
<feature type="compositionally biased region" description="Low complexity" evidence="1">
    <location>
        <begin position="47"/>
        <end position="60"/>
    </location>
</feature>
<organism evidence="2 3">
    <name type="scientific">Hamadaea flava</name>
    <dbReference type="NCBI Taxonomy" id="1742688"/>
    <lineage>
        <taxon>Bacteria</taxon>
        <taxon>Bacillati</taxon>
        <taxon>Actinomycetota</taxon>
        <taxon>Actinomycetes</taxon>
        <taxon>Micromonosporales</taxon>
        <taxon>Micromonosporaceae</taxon>
        <taxon>Hamadaea</taxon>
    </lineage>
</organism>
<keyword evidence="3" id="KW-1185">Reference proteome</keyword>
<reference evidence="3" key="1">
    <citation type="journal article" date="2019" name="Int. J. Syst. Evol. Microbiol.">
        <title>The Global Catalogue of Microorganisms (GCM) 10K type strain sequencing project: providing services to taxonomists for standard genome sequencing and annotation.</title>
        <authorList>
            <consortium name="The Broad Institute Genomics Platform"/>
            <consortium name="The Broad Institute Genome Sequencing Center for Infectious Disease"/>
            <person name="Wu L."/>
            <person name="Ma J."/>
        </authorList>
    </citation>
    <scope>NUCLEOTIDE SEQUENCE [LARGE SCALE GENOMIC DNA]</scope>
    <source>
        <strain evidence="3">CGMCC 4.7289</strain>
    </source>
</reference>
<evidence type="ECO:0000313" key="2">
    <source>
        <dbReference type="EMBL" id="MFC4134578.1"/>
    </source>
</evidence>
<dbReference type="Proteomes" id="UP001595816">
    <property type="component" value="Unassembled WGS sequence"/>
</dbReference>
<accession>A0ABV8LVU4</accession>
<gene>
    <name evidence="2" type="ORF">ACFOZ4_28545</name>
</gene>
<dbReference type="EMBL" id="JBHSAY010000015">
    <property type="protein sequence ID" value="MFC4134578.1"/>
    <property type="molecule type" value="Genomic_DNA"/>
</dbReference>
<evidence type="ECO:0000313" key="3">
    <source>
        <dbReference type="Proteomes" id="UP001595816"/>
    </source>
</evidence>
<dbReference type="RefSeq" id="WP_253761274.1">
    <property type="nucleotide sequence ID" value="NZ_JAMZDZ010000001.1"/>
</dbReference>